<keyword evidence="9" id="KW-1185">Reference proteome</keyword>
<evidence type="ECO:0000256" key="1">
    <source>
        <dbReference type="ARBA" id="ARBA00010718"/>
    </source>
</evidence>
<dbReference type="SMART" id="SM01057">
    <property type="entry name" value="Carb_anhydrase"/>
    <property type="match status" value="1"/>
</dbReference>
<feature type="domain" description="Alpha-carbonic anhydrase" evidence="7">
    <location>
        <begin position="1"/>
        <end position="186"/>
    </location>
</feature>
<protein>
    <recommendedName>
        <fullName evidence="2">carbonic anhydrase</fullName>
        <ecNumber evidence="2">4.2.1.1</ecNumber>
    </recommendedName>
</protein>
<dbReference type="InterPro" id="IPR041891">
    <property type="entry name" value="Alpha_CA_prokaryot-like"/>
</dbReference>
<keyword evidence="4" id="KW-0862">Zinc</keyword>
<dbReference type="PANTHER" id="PTHR18952:SF265">
    <property type="entry name" value="CARBONIC ANHYDRASE"/>
    <property type="match status" value="1"/>
</dbReference>
<evidence type="ECO:0000313" key="8">
    <source>
        <dbReference type="EMBL" id="DBA01428.1"/>
    </source>
</evidence>
<dbReference type="PROSITE" id="PS51144">
    <property type="entry name" value="ALPHA_CA_2"/>
    <property type="match status" value="1"/>
</dbReference>
<keyword evidence="5" id="KW-0456">Lyase</keyword>
<evidence type="ECO:0000259" key="7">
    <source>
        <dbReference type="PROSITE" id="PS51144"/>
    </source>
</evidence>
<comment type="caution">
    <text evidence="8">The sequence shown here is derived from an EMBL/GenBank/DDBJ whole genome shotgun (WGS) entry which is preliminary data.</text>
</comment>
<dbReference type="EMBL" id="DAKRPA010000048">
    <property type="protein sequence ID" value="DBA01428.1"/>
    <property type="molecule type" value="Genomic_DNA"/>
</dbReference>
<dbReference type="PANTHER" id="PTHR18952">
    <property type="entry name" value="CARBONIC ANHYDRASE"/>
    <property type="match status" value="1"/>
</dbReference>
<dbReference type="Gene3D" id="3.10.200.10">
    <property type="entry name" value="Alpha carbonic anhydrase"/>
    <property type="match status" value="1"/>
</dbReference>
<dbReference type="CDD" id="cd03124">
    <property type="entry name" value="alpha_CA_prokaryotic_like"/>
    <property type="match status" value="1"/>
</dbReference>
<reference evidence="8" key="2">
    <citation type="journal article" date="2023" name="Microbiol Resour">
        <title>Decontamination and Annotation of the Draft Genome Sequence of the Oomycete Lagenidium giganteum ARSEF 373.</title>
        <authorList>
            <person name="Morgan W.R."/>
            <person name="Tartar A."/>
        </authorList>
    </citation>
    <scope>NUCLEOTIDE SEQUENCE</scope>
    <source>
        <strain evidence="8">ARSEF 373</strain>
    </source>
</reference>
<evidence type="ECO:0000256" key="6">
    <source>
        <dbReference type="ARBA" id="ARBA00048348"/>
    </source>
</evidence>
<dbReference type="GO" id="GO:0004089">
    <property type="term" value="F:carbonate dehydratase activity"/>
    <property type="evidence" value="ECO:0007669"/>
    <property type="project" value="UniProtKB-EC"/>
</dbReference>
<comment type="similarity">
    <text evidence="1">Belongs to the alpha-carbonic anhydrase family.</text>
</comment>
<organism evidence="8 9">
    <name type="scientific">Lagenidium giganteum</name>
    <dbReference type="NCBI Taxonomy" id="4803"/>
    <lineage>
        <taxon>Eukaryota</taxon>
        <taxon>Sar</taxon>
        <taxon>Stramenopiles</taxon>
        <taxon>Oomycota</taxon>
        <taxon>Peronosporomycetes</taxon>
        <taxon>Pythiales</taxon>
        <taxon>Pythiaceae</taxon>
    </lineage>
</organism>
<dbReference type="InterPro" id="IPR001148">
    <property type="entry name" value="CA_dom"/>
</dbReference>
<dbReference type="InterPro" id="IPR036398">
    <property type="entry name" value="CA_dom_sf"/>
</dbReference>
<evidence type="ECO:0000256" key="3">
    <source>
        <dbReference type="ARBA" id="ARBA00022723"/>
    </source>
</evidence>
<comment type="catalytic activity">
    <reaction evidence="6">
        <text>hydrogencarbonate + H(+) = CO2 + H2O</text>
        <dbReference type="Rhea" id="RHEA:10748"/>
        <dbReference type="ChEBI" id="CHEBI:15377"/>
        <dbReference type="ChEBI" id="CHEBI:15378"/>
        <dbReference type="ChEBI" id="CHEBI:16526"/>
        <dbReference type="ChEBI" id="CHEBI:17544"/>
        <dbReference type="EC" id="4.2.1.1"/>
    </reaction>
</comment>
<gene>
    <name evidence="8" type="ORF">N0F65_007325</name>
</gene>
<dbReference type="EC" id="4.2.1.1" evidence="2"/>
<dbReference type="Pfam" id="PF00194">
    <property type="entry name" value="Carb_anhydrase"/>
    <property type="match status" value="1"/>
</dbReference>
<dbReference type="Proteomes" id="UP001146120">
    <property type="component" value="Unassembled WGS sequence"/>
</dbReference>
<keyword evidence="3" id="KW-0479">Metal-binding</keyword>
<evidence type="ECO:0000256" key="2">
    <source>
        <dbReference type="ARBA" id="ARBA00012925"/>
    </source>
</evidence>
<dbReference type="GO" id="GO:0008270">
    <property type="term" value="F:zinc ion binding"/>
    <property type="evidence" value="ECO:0007669"/>
    <property type="project" value="InterPro"/>
</dbReference>
<evidence type="ECO:0000256" key="5">
    <source>
        <dbReference type="ARBA" id="ARBA00023239"/>
    </source>
</evidence>
<evidence type="ECO:0000313" key="9">
    <source>
        <dbReference type="Proteomes" id="UP001146120"/>
    </source>
</evidence>
<name>A0AAV2Z808_9STRA</name>
<dbReference type="SUPFAM" id="SSF51069">
    <property type="entry name" value="Carbonic anhydrase"/>
    <property type="match status" value="1"/>
</dbReference>
<dbReference type="InterPro" id="IPR023561">
    <property type="entry name" value="Carbonic_anhydrase_a-class"/>
</dbReference>
<proteinExistence type="inferred from homology"/>
<dbReference type="AlphaFoldDB" id="A0AAV2Z808"/>
<evidence type="ECO:0000256" key="4">
    <source>
        <dbReference type="ARBA" id="ARBA00022833"/>
    </source>
</evidence>
<sequence>MESHRVQPNANHDECAESVLGHVDAELTYHGSNFQINWKSKEHNYLKINGKVFHTVQFHFHTPSEHTINGKQMDMEFHLVHQADDGNLAVIALFFQEGDENKFLAQFCKLSIGKIQGDHLNLLDGDYFRYRGSLTTPPYPEGVEWIVLRDVAEASRAQLDAFRDALDGPNAREVQPLNERIVRLHL</sequence>
<reference evidence="8" key="1">
    <citation type="submission" date="2022-11" db="EMBL/GenBank/DDBJ databases">
        <authorList>
            <person name="Morgan W.R."/>
            <person name="Tartar A."/>
        </authorList>
    </citation>
    <scope>NUCLEOTIDE SEQUENCE</scope>
    <source>
        <strain evidence="8">ARSEF 373</strain>
    </source>
</reference>
<accession>A0AAV2Z808</accession>